<evidence type="ECO:0000313" key="4">
    <source>
        <dbReference type="Proteomes" id="UP000076722"/>
    </source>
</evidence>
<protein>
    <recommendedName>
        <fullName evidence="5">Mid2 domain-containing protein</fullName>
    </recommendedName>
</protein>
<proteinExistence type="predicted"/>
<feature type="region of interest" description="Disordered" evidence="1">
    <location>
        <begin position="1"/>
        <end position="33"/>
    </location>
</feature>
<gene>
    <name evidence="3" type="ORF">SISNIDRAFT_485366</name>
</gene>
<name>A0A164V2N2_9AGAM</name>
<dbReference type="Proteomes" id="UP000076722">
    <property type="component" value="Unassembled WGS sequence"/>
</dbReference>
<keyword evidence="2" id="KW-1133">Transmembrane helix</keyword>
<keyword evidence="4" id="KW-1185">Reference proteome</keyword>
<evidence type="ECO:0008006" key="5">
    <source>
        <dbReference type="Google" id="ProtNLM"/>
    </source>
</evidence>
<feature type="region of interest" description="Disordered" evidence="1">
    <location>
        <begin position="81"/>
        <end position="173"/>
    </location>
</feature>
<feature type="transmembrane region" description="Helical" evidence="2">
    <location>
        <begin position="48"/>
        <end position="67"/>
    </location>
</feature>
<evidence type="ECO:0000256" key="2">
    <source>
        <dbReference type="SAM" id="Phobius"/>
    </source>
</evidence>
<sequence>MSSDEPSSSSTEVSLSTQALIQPTDAPETTDDFTGAPTRVAFSAAAKIGSGIGIAIILLAIIIYWIFARRRKARRRRLMEELESGPEQISSRTRETNSQPLSHSHPLRRSETTVIPDQPEHKVPTLSGSTEFTQKAGSHHVSIRPPTSPPPTYTAASLEQSSSALGTRRESTH</sequence>
<evidence type="ECO:0000313" key="3">
    <source>
        <dbReference type="EMBL" id="KZS93759.1"/>
    </source>
</evidence>
<feature type="compositionally biased region" description="Low complexity" evidence="1">
    <location>
        <begin position="1"/>
        <end position="16"/>
    </location>
</feature>
<evidence type="ECO:0000256" key="1">
    <source>
        <dbReference type="SAM" id="MobiDB-lite"/>
    </source>
</evidence>
<keyword evidence="2" id="KW-0472">Membrane</keyword>
<feature type="compositionally biased region" description="Polar residues" evidence="1">
    <location>
        <begin position="87"/>
        <end position="102"/>
    </location>
</feature>
<accession>A0A164V2N2</accession>
<keyword evidence="2" id="KW-0812">Transmembrane</keyword>
<reference evidence="3 4" key="1">
    <citation type="journal article" date="2016" name="Mol. Biol. Evol.">
        <title>Comparative Genomics of Early-Diverging Mushroom-Forming Fungi Provides Insights into the Origins of Lignocellulose Decay Capabilities.</title>
        <authorList>
            <person name="Nagy L.G."/>
            <person name="Riley R."/>
            <person name="Tritt A."/>
            <person name="Adam C."/>
            <person name="Daum C."/>
            <person name="Floudas D."/>
            <person name="Sun H."/>
            <person name="Yadav J.S."/>
            <person name="Pangilinan J."/>
            <person name="Larsson K.H."/>
            <person name="Matsuura K."/>
            <person name="Barry K."/>
            <person name="Labutti K."/>
            <person name="Kuo R."/>
            <person name="Ohm R.A."/>
            <person name="Bhattacharya S.S."/>
            <person name="Shirouzu T."/>
            <person name="Yoshinaga Y."/>
            <person name="Martin F.M."/>
            <person name="Grigoriev I.V."/>
            <person name="Hibbett D.S."/>
        </authorList>
    </citation>
    <scope>NUCLEOTIDE SEQUENCE [LARGE SCALE GENOMIC DNA]</scope>
    <source>
        <strain evidence="3 4">HHB9708</strain>
    </source>
</reference>
<feature type="compositionally biased region" description="Polar residues" evidence="1">
    <location>
        <begin position="126"/>
        <end position="136"/>
    </location>
</feature>
<dbReference type="EMBL" id="KV419406">
    <property type="protein sequence ID" value="KZS93759.1"/>
    <property type="molecule type" value="Genomic_DNA"/>
</dbReference>
<dbReference type="AlphaFoldDB" id="A0A164V2N2"/>
<organism evidence="3 4">
    <name type="scientific">Sistotremastrum niveocremeum HHB9708</name>
    <dbReference type="NCBI Taxonomy" id="1314777"/>
    <lineage>
        <taxon>Eukaryota</taxon>
        <taxon>Fungi</taxon>
        <taxon>Dikarya</taxon>
        <taxon>Basidiomycota</taxon>
        <taxon>Agaricomycotina</taxon>
        <taxon>Agaricomycetes</taxon>
        <taxon>Sistotremastrales</taxon>
        <taxon>Sistotremastraceae</taxon>
        <taxon>Sertulicium</taxon>
        <taxon>Sertulicium niveocremeum</taxon>
    </lineage>
</organism>